<dbReference type="InterPro" id="IPR007197">
    <property type="entry name" value="rSAM"/>
</dbReference>
<dbReference type="InterPro" id="IPR012837">
    <property type="entry name" value="NrdG"/>
</dbReference>
<dbReference type="InterPro" id="IPR013785">
    <property type="entry name" value="Aldolase_TIM"/>
</dbReference>
<evidence type="ECO:0000256" key="7">
    <source>
        <dbReference type="ARBA" id="ARBA00022723"/>
    </source>
</evidence>
<accession>A0A4Y7RAI5</accession>
<reference evidence="14 15" key="1">
    <citation type="journal article" date="2018" name="Environ. Microbiol.">
        <title>Novel energy conservation strategies and behaviour of Pelotomaculum schinkii driving syntrophic propionate catabolism.</title>
        <authorList>
            <person name="Hidalgo-Ahumada C.A.P."/>
            <person name="Nobu M.K."/>
            <person name="Narihiro T."/>
            <person name="Tamaki H."/>
            <person name="Liu W.T."/>
            <person name="Kamagata Y."/>
            <person name="Stams A.J.M."/>
            <person name="Imachi H."/>
            <person name="Sousa D.Z."/>
        </authorList>
    </citation>
    <scope>NUCLEOTIDE SEQUENCE [LARGE SCALE GENOMIC DNA]</scope>
    <source>
        <strain evidence="14 15">HH</strain>
    </source>
</reference>
<evidence type="ECO:0000256" key="5">
    <source>
        <dbReference type="ARBA" id="ARBA00022485"/>
    </source>
</evidence>
<comment type="similarity">
    <text evidence="3 12">Belongs to the organic radical-activating enzymes family.</text>
</comment>
<keyword evidence="7" id="KW-0479">Metal-binding</keyword>
<dbReference type="SFLD" id="SFLDG01063">
    <property type="entry name" value="activating_enzymes__group_1"/>
    <property type="match status" value="1"/>
</dbReference>
<dbReference type="GO" id="GO:0004748">
    <property type="term" value="F:ribonucleoside-diphosphate reductase activity, thioredoxin disulfide as acceptor"/>
    <property type="evidence" value="ECO:0007669"/>
    <property type="project" value="TreeGrafter"/>
</dbReference>
<comment type="function">
    <text evidence="2 12">Activation of anaerobic ribonucleoside-triphosphate reductase under anaerobic conditions by generation of an organic free radical, using S-adenosylmethionine and reduced flavodoxin as cosubstrates to produce 5'-deoxy-adenosine.</text>
</comment>
<dbReference type="RefSeq" id="WP_190258530.1">
    <property type="nucleotide sequence ID" value="NZ_QFGA01000002.1"/>
</dbReference>
<feature type="domain" description="Radical SAM core" evidence="13">
    <location>
        <begin position="14"/>
        <end position="168"/>
    </location>
</feature>
<comment type="cofactor">
    <cofactor evidence="1">
        <name>[4Fe-4S] cluster</name>
        <dbReference type="ChEBI" id="CHEBI:49883"/>
    </cofactor>
</comment>
<evidence type="ECO:0000313" key="15">
    <source>
        <dbReference type="Proteomes" id="UP000298324"/>
    </source>
</evidence>
<evidence type="ECO:0000256" key="1">
    <source>
        <dbReference type="ARBA" id="ARBA00001966"/>
    </source>
</evidence>
<evidence type="ECO:0000256" key="11">
    <source>
        <dbReference type="ARBA" id="ARBA00047365"/>
    </source>
</evidence>
<keyword evidence="9" id="KW-0408">Iron</keyword>
<comment type="caution">
    <text evidence="14">The sequence shown here is derived from an EMBL/GenBank/DDBJ whole genome shotgun (WGS) entry which is preliminary data.</text>
</comment>
<dbReference type="Gene3D" id="3.20.20.70">
    <property type="entry name" value="Aldolase class I"/>
    <property type="match status" value="1"/>
</dbReference>
<evidence type="ECO:0000256" key="3">
    <source>
        <dbReference type="ARBA" id="ARBA00009777"/>
    </source>
</evidence>
<proteinExistence type="inferred from homology"/>
<dbReference type="SFLD" id="SFLDS00029">
    <property type="entry name" value="Radical_SAM"/>
    <property type="match status" value="1"/>
</dbReference>
<evidence type="ECO:0000256" key="10">
    <source>
        <dbReference type="ARBA" id="ARBA00023014"/>
    </source>
</evidence>
<dbReference type="SFLD" id="SFLDF00299">
    <property type="entry name" value="anaerobic_ribonucleoside-triph"/>
    <property type="match status" value="1"/>
</dbReference>
<keyword evidence="10" id="KW-0411">Iron-sulfur</keyword>
<evidence type="ECO:0000256" key="8">
    <source>
        <dbReference type="ARBA" id="ARBA00023002"/>
    </source>
</evidence>
<dbReference type="SFLD" id="SFLDG01066">
    <property type="entry name" value="organic_radical-activating_enz"/>
    <property type="match status" value="1"/>
</dbReference>
<dbReference type="GO" id="GO:0016829">
    <property type="term" value="F:lyase activity"/>
    <property type="evidence" value="ECO:0007669"/>
    <property type="project" value="UniProtKB-KW"/>
</dbReference>
<dbReference type="SUPFAM" id="SSF102114">
    <property type="entry name" value="Radical SAM enzymes"/>
    <property type="match status" value="1"/>
</dbReference>
<dbReference type="CDD" id="cd01335">
    <property type="entry name" value="Radical_SAM"/>
    <property type="match status" value="1"/>
</dbReference>
<dbReference type="PROSITE" id="PS01087">
    <property type="entry name" value="RADICAL_ACTIVATING"/>
    <property type="match status" value="1"/>
</dbReference>
<dbReference type="PIRSF" id="PIRSF000368">
    <property type="entry name" value="NrdG"/>
    <property type="match status" value="1"/>
</dbReference>
<sequence>MELRIAGIISESVVDGPGYRFVVFAQGCRHACPGCHNPHTWDPAGGTAVRAEELLEQVKAARMLKGITITGGEPFLQPAPLAWLAREVKKLGLDVVTYSGYTWEDLLAMSQKKKDVKELLLSSDYLVDGPFILAEKDLELPFRGSSNQRILDVPQSLQAGRPVKAYFS</sequence>
<name>A0A4Y7RAI5_9FIRM</name>
<dbReference type="GO" id="GO:0043365">
    <property type="term" value="F:[formate-C-acetyltransferase]-activating enzyme activity"/>
    <property type="evidence" value="ECO:0007669"/>
    <property type="project" value="InterPro"/>
</dbReference>
<keyword evidence="14" id="KW-0456">Lyase</keyword>
<keyword evidence="6" id="KW-0949">S-adenosyl-L-methionine</keyword>
<dbReference type="PANTHER" id="PTHR30352">
    <property type="entry name" value="PYRUVATE FORMATE-LYASE-ACTIVATING ENZYME"/>
    <property type="match status" value="1"/>
</dbReference>
<dbReference type="PROSITE" id="PS51918">
    <property type="entry name" value="RADICAL_SAM"/>
    <property type="match status" value="1"/>
</dbReference>
<organism evidence="14 15">
    <name type="scientific">Pelotomaculum schinkii</name>
    <dbReference type="NCBI Taxonomy" id="78350"/>
    <lineage>
        <taxon>Bacteria</taxon>
        <taxon>Bacillati</taxon>
        <taxon>Bacillota</taxon>
        <taxon>Clostridia</taxon>
        <taxon>Eubacteriales</taxon>
        <taxon>Desulfotomaculaceae</taxon>
        <taxon>Pelotomaculum</taxon>
    </lineage>
</organism>
<dbReference type="PANTHER" id="PTHR30352:SF2">
    <property type="entry name" value="ANAEROBIC RIBONUCLEOSIDE-TRIPHOSPHATE REDUCTASE-ACTIVATING PROTEIN"/>
    <property type="match status" value="1"/>
</dbReference>
<keyword evidence="14" id="KW-0670">Pyruvate</keyword>
<evidence type="ECO:0000313" key="14">
    <source>
        <dbReference type="EMBL" id="TEB05812.1"/>
    </source>
</evidence>
<protein>
    <recommendedName>
        <fullName evidence="4 12">Anaerobic ribonucleoside-triphosphate reductase-activating protein</fullName>
        <ecNumber evidence="12">1.97.1.-</ecNumber>
    </recommendedName>
</protein>
<evidence type="ECO:0000256" key="6">
    <source>
        <dbReference type="ARBA" id="ARBA00022691"/>
    </source>
</evidence>
<dbReference type="Pfam" id="PF13353">
    <property type="entry name" value="Fer4_12"/>
    <property type="match status" value="1"/>
</dbReference>
<evidence type="ECO:0000259" key="13">
    <source>
        <dbReference type="PROSITE" id="PS51918"/>
    </source>
</evidence>
<evidence type="ECO:0000256" key="4">
    <source>
        <dbReference type="ARBA" id="ARBA00014281"/>
    </source>
</evidence>
<dbReference type="InterPro" id="IPR001989">
    <property type="entry name" value="Radical_activat_CS"/>
</dbReference>
<dbReference type="Proteomes" id="UP000298324">
    <property type="component" value="Unassembled WGS sequence"/>
</dbReference>
<evidence type="ECO:0000256" key="9">
    <source>
        <dbReference type="ARBA" id="ARBA00023004"/>
    </source>
</evidence>
<evidence type="ECO:0000256" key="12">
    <source>
        <dbReference type="PIRNR" id="PIRNR000368"/>
    </source>
</evidence>
<dbReference type="NCBIfam" id="TIGR02491">
    <property type="entry name" value="NrdG"/>
    <property type="match status" value="1"/>
</dbReference>
<dbReference type="GO" id="GO:0046872">
    <property type="term" value="F:metal ion binding"/>
    <property type="evidence" value="ECO:0007669"/>
    <property type="project" value="UniProtKB-KW"/>
</dbReference>
<dbReference type="EMBL" id="QFGA01000002">
    <property type="protein sequence ID" value="TEB05812.1"/>
    <property type="molecule type" value="Genomic_DNA"/>
</dbReference>
<gene>
    <name evidence="14" type="primary">pflA_2</name>
    <name evidence="14" type="ORF">Psch_02853</name>
</gene>
<dbReference type="InterPro" id="IPR034457">
    <property type="entry name" value="Organic_radical-activating"/>
</dbReference>
<keyword evidence="15" id="KW-1185">Reference proteome</keyword>
<dbReference type="AlphaFoldDB" id="A0A4Y7RAI5"/>
<dbReference type="GO" id="GO:0051539">
    <property type="term" value="F:4 iron, 4 sulfur cluster binding"/>
    <property type="evidence" value="ECO:0007669"/>
    <property type="project" value="UniProtKB-KW"/>
</dbReference>
<keyword evidence="8 12" id="KW-0560">Oxidoreductase</keyword>
<dbReference type="EC" id="1.97.1.-" evidence="12"/>
<evidence type="ECO:0000256" key="2">
    <source>
        <dbReference type="ARBA" id="ARBA00003852"/>
    </source>
</evidence>
<dbReference type="InterPro" id="IPR058240">
    <property type="entry name" value="rSAM_sf"/>
</dbReference>
<comment type="catalytic activity">
    <reaction evidence="11">
        <text>glycyl-[protein] + reduced [flavodoxin] + S-adenosyl-L-methionine = glycin-2-yl radical-[protein] + semiquinone [flavodoxin] + 5'-deoxyadenosine + L-methionine + H(+)</text>
        <dbReference type="Rhea" id="RHEA:61976"/>
        <dbReference type="Rhea" id="RHEA-COMP:10622"/>
        <dbReference type="Rhea" id="RHEA-COMP:14480"/>
        <dbReference type="Rhea" id="RHEA-COMP:15993"/>
        <dbReference type="Rhea" id="RHEA-COMP:15994"/>
        <dbReference type="ChEBI" id="CHEBI:15378"/>
        <dbReference type="ChEBI" id="CHEBI:17319"/>
        <dbReference type="ChEBI" id="CHEBI:29947"/>
        <dbReference type="ChEBI" id="CHEBI:32722"/>
        <dbReference type="ChEBI" id="CHEBI:57618"/>
        <dbReference type="ChEBI" id="CHEBI:57844"/>
        <dbReference type="ChEBI" id="CHEBI:59789"/>
        <dbReference type="ChEBI" id="CHEBI:140311"/>
    </reaction>
</comment>
<keyword evidence="5" id="KW-0004">4Fe-4S</keyword>